<protein>
    <submittedName>
        <fullName evidence="1">Putative ribonuclease FitB</fullName>
        <ecNumber evidence="1">3.1.-.-</ecNumber>
    </submittedName>
</protein>
<dbReference type="STRING" id="1907666.DSM25559_4436"/>
<dbReference type="EC" id="3.1.-.-" evidence="1"/>
<dbReference type="Gene3D" id="3.40.50.1010">
    <property type="entry name" value="5'-nuclease"/>
    <property type="match status" value="1"/>
</dbReference>
<accession>A0A1R3U128</accession>
<gene>
    <name evidence="1" type="primary">fitB_1</name>
    <name evidence="1" type="ORF">DSM25559_4436</name>
</gene>
<sequence>MSAGEVLPLFSARILSFGLTTCQFYSELMARARASGKAIGFADGHIAATAAANDLAISTRDVSPFEAAGLKVINPWSR</sequence>
<dbReference type="EMBL" id="FMUE01000015">
    <property type="protein sequence ID" value="SCX34312.1"/>
    <property type="molecule type" value="Genomic_DNA"/>
</dbReference>
<reference evidence="2" key="1">
    <citation type="submission" date="2016-10" db="EMBL/GenBank/DDBJ databases">
        <authorList>
            <person name="Wibberg D."/>
        </authorList>
    </citation>
    <scope>NUCLEOTIDE SEQUENCE [LARGE SCALE GENOMIC DNA]</scope>
</reference>
<dbReference type="AlphaFoldDB" id="A0A1R3U128"/>
<keyword evidence="1" id="KW-0378">Hydrolase</keyword>
<dbReference type="GO" id="GO:0016787">
    <property type="term" value="F:hydrolase activity"/>
    <property type="evidence" value="ECO:0007669"/>
    <property type="project" value="UniProtKB-KW"/>
</dbReference>
<dbReference type="InterPro" id="IPR029060">
    <property type="entry name" value="PIN-like_dom_sf"/>
</dbReference>
<name>A0A1R3U128_9HYPH</name>
<dbReference type="Proteomes" id="UP000187891">
    <property type="component" value="Unassembled WGS sequence"/>
</dbReference>
<organism evidence="1 2">
    <name type="scientific">Agrobacterium rosae</name>
    <dbReference type="NCBI Taxonomy" id="1972867"/>
    <lineage>
        <taxon>Bacteria</taxon>
        <taxon>Pseudomonadati</taxon>
        <taxon>Pseudomonadota</taxon>
        <taxon>Alphaproteobacteria</taxon>
        <taxon>Hyphomicrobiales</taxon>
        <taxon>Rhizobiaceae</taxon>
        <taxon>Rhizobium/Agrobacterium group</taxon>
        <taxon>Agrobacterium</taxon>
    </lineage>
</organism>
<dbReference type="SUPFAM" id="SSF88723">
    <property type="entry name" value="PIN domain-like"/>
    <property type="match status" value="1"/>
</dbReference>
<evidence type="ECO:0000313" key="1">
    <source>
        <dbReference type="EMBL" id="SCX34312.1"/>
    </source>
</evidence>
<proteinExistence type="predicted"/>
<evidence type="ECO:0000313" key="2">
    <source>
        <dbReference type="Proteomes" id="UP000187891"/>
    </source>
</evidence>